<evidence type="ECO:0000313" key="4">
    <source>
        <dbReference type="Proteomes" id="UP001235094"/>
    </source>
</evidence>
<dbReference type="InterPro" id="IPR005939">
    <property type="entry name" value="BLH_phosphatase-like"/>
</dbReference>
<dbReference type="Pfam" id="PF04273">
    <property type="entry name" value="BLH_phosphatase"/>
    <property type="match status" value="1"/>
</dbReference>
<protein>
    <submittedName>
        <fullName evidence="3">Sulfide:quinone oxidoreductase</fullName>
        <ecNumber evidence="3">1.8.5.-</ecNumber>
    </submittedName>
</protein>
<dbReference type="PANTHER" id="PTHR10632">
    <property type="entry name" value="SULFIDE:QUINONE OXIDOREDUCTASE"/>
    <property type="match status" value="1"/>
</dbReference>
<proteinExistence type="predicted"/>
<reference evidence="3 4" key="1">
    <citation type="submission" date="2023-07" db="EMBL/GenBank/DDBJ databases">
        <title>Genomic Encyclopedia of Type Strains, Phase IV (KMG-IV): sequencing the most valuable type-strain genomes for metagenomic binning, comparative biology and taxonomic classification.</title>
        <authorList>
            <person name="Goeker M."/>
        </authorList>
    </citation>
    <scope>NUCLEOTIDE SEQUENCE [LARGE SCALE GENOMIC DNA]</scope>
    <source>
        <strain evidence="3 4">DSM 15561</strain>
    </source>
</reference>
<dbReference type="Gene3D" id="3.50.50.60">
    <property type="entry name" value="FAD/NAD(P)-binding domain"/>
    <property type="match status" value="2"/>
</dbReference>
<dbReference type="InterPro" id="IPR015904">
    <property type="entry name" value="Sulphide_quinone_reductase"/>
</dbReference>
<evidence type="ECO:0000259" key="1">
    <source>
        <dbReference type="Pfam" id="PF04273"/>
    </source>
</evidence>
<feature type="domain" description="Beta-lactamase hydrolase-like protein phosphatase-like" evidence="1">
    <location>
        <begin position="6"/>
        <end position="110"/>
    </location>
</feature>
<dbReference type="EC" id="1.8.5.-" evidence="3"/>
<name>A0ABU0LWD7_9HYPH</name>
<dbReference type="Proteomes" id="UP001235094">
    <property type="component" value="Unassembled WGS sequence"/>
</dbReference>
<comment type="caution">
    <text evidence="3">The sequence shown here is derived from an EMBL/GenBank/DDBJ whole genome shotgun (WGS) entry which is preliminary data.</text>
</comment>
<dbReference type="InterPro" id="IPR036188">
    <property type="entry name" value="FAD/NAD-bd_sf"/>
</dbReference>
<feature type="domain" description="FAD/NAD(P)-binding" evidence="2">
    <location>
        <begin position="150"/>
        <end position="265"/>
    </location>
</feature>
<dbReference type="NCBIfam" id="TIGR01244">
    <property type="entry name" value="TIGR01244 family sulfur transferase"/>
    <property type="match status" value="1"/>
</dbReference>
<evidence type="ECO:0000313" key="3">
    <source>
        <dbReference type="EMBL" id="MDQ0512994.1"/>
    </source>
</evidence>
<evidence type="ECO:0000259" key="2">
    <source>
        <dbReference type="Pfam" id="PF07992"/>
    </source>
</evidence>
<accession>A0ABU0LWD7</accession>
<gene>
    <name evidence="3" type="ORF">QOZ99_003910</name>
</gene>
<dbReference type="PANTHER" id="PTHR10632:SF2">
    <property type="entry name" value="SULFIDE:QUINONE OXIDOREDUCTASE, MITOCHONDRIAL"/>
    <property type="match status" value="1"/>
</dbReference>
<dbReference type="EMBL" id="JAUSVR010000019">
    <property type="protein sequence ID" value="MDQ0512994.1"/>
    <property type="molecule type" value="Genomic_DNA"/>
</dbReference>
<dbReference type="InterPro" id="IPR029021">
    <property type="entry name" value="Prot-tyrosine_phosphatase-like"/>
</dbReference>
<dbReference type="SUPFAM" id="SSF51905">
    <property type="entry name" value="FAD/NAD(P)-binding domain"/>
    <property type="match status" value="1"/>
</dbReference>
<dbReference type="GO" id="GO:0016491">
    <property type="term" value="F:oxidoreductase activity"/>
    <property type="evidence" value="ECO:0007669"/>
    <property type="project" value="UniProtKB-KW"/>
</dbReference>
<dbReference type="RefSeq" id="WP_306891640.1">
    <property type="nucleotide sequence ID" value="NZ_JAUSVR010000019.1"/>
</dbReference>
<sequence length="563" mass="59970">MTSKQIVPEFHVHGALDEPGLAEAAAAGYRAIICTRPDGEDPGQMEAAEAAVLAEALGMAFVHIPVTPGTYSDADVATMRTMLDRLPNPILGYCRSGTRAATLWALAEAGRRSPDEILALSSAAGIDLSGQRARLTALDRGIRPGAPKTYDVVIVGGGAAGIATASSLLKRRPSLDIAIVEPAECHYYQPGWTMVGAGVFQPDTTRVPMGAVMPDSVTWIRQAAAGFLPEAKEVALADGSSVRYRVLVAAPGLRLAWEAIPGLPEALGRNGVTSNYRFDLAPYTFRLASTVKSGRALFTQPAMPIKCAGAPQKAMYLSCDIWRGAGVLPRMKVEFHNAGGVLFGVPAYVPALMEYVERYGIDLNFASTLVGVDGDTQVATFERRGSDGGTERVERSFDMLHAVPPQKPLDVIAASPLAGAGGWIEVDPATLRHVRYPDIFALGDATNTPNAKTAAAARKQAPVVAVNVLAALEGKAPAAQYDGYGSCPLTVERGRIVLAEFGYGGALMPTFPRWILDGSRPTRLAWFLKDRMLPPIYWHAMLKGREWLCRPEPIAAGPSREAA</sequence>
<keyword evidence="3" id="KW-0560">Oxidoreductase</keyword>
<keyword evidence="4" id="KW-1185">Reference proteome</keyword>
<dbReference type="InterPro" id="IPR023753">
    <property type="entry name" value="FAD/NAD-binding_dom"/>
</dbReference>
<organism evidence="3 4">
    <name type="scientific">Ancylobacter amanitiformis</name>
    <dbReference type="NCBI Taxonomy" id="217069"/>
    <lineage>
        <taxon>Bacteria</taxon>
        <taxon>Pseudomonadati</taxon>
        <taxon>Pseudomonadota</taxon>
        <taxon>Alphaproteobacteria</taxon>
        <taxon>Hyphomicrobiales</taxon>
        <taxon>Xanthobacteraceae</taxon>
        <taxon>Ancylobacter</taxon>
    </lineage>
</organism>
<dbReference type="Gene3D" id="3.90.190.10">
    <property type="entry name" value="Protein tyrosine phosphatase superfamily"/>
    <property type="match status" value="1"/>
</dbReference>
<dbReference type="Pfam" id="PF07992">
    <property type="entry name" value="Pyr_redox_2"/>
    <property type="match status" value="1"/>
</dbReference>